<sequence length="237" mass="26098">MTPHAHWLRNYQPLSIPIKLADHTMVMSAGVGTVVFNPVVKGKQSRSVEFTRVLHVPALKNNLLSCVSLTRQKGLTMVVGSEHMDFIKDGTLLFQASITPNNIGILDGAVAPAYTSQSARLAFTLPLNNNSWHRRLTHHSYPDVKRIINQGLVNGFNLQSKQSTDPLLLGQSISSPLSQSPSHTPPHHPDAPTGHDPDEDDEEANTVKPLHTQSNEQLTDISLGPVKIKDFSEKDWT</sequence>
<evidence type="ECO:0000313" key="4">
    <source>
        <dbReference type="Proteomes" id="UP000054279"/>
    </source>
</evidence>
<dbReference type="EMBL" id="KN838275">
    <property type="protein sequence ID" value="KIJ22416.1"/>
    <property type="molecule type" value="Genomic_DNA"/>
</dbReference>
<keyword evidence="4" id="KW-1185">Reference proteome</keyword>
<dbReference type="HOGENOM" id="CLU_102301_0_0_1"/>
<evidence type="ECO:0000313" key="3">
    <source>
        <dbReference type="EMBL" id="KIJ22416.1"/>
    </source>
</evidence>
<gene>
    <name evidence="3" type="ORF">M422DRAFT_238081</name>
</gene>
<reference evidence="3 4" key="1">
    <citation type="submission" date="2014-06" db="EMBL/GenBank/DDBJ databases">
        <title>Evolutionary Origins and Diversification of the Mycorrhizal Mutualists.</title>
        <authorList>
            <consortium name="DOE Joint Genome Institute"/>
            <consortium name="Mycorrhizal Genomics Consortium"/>
            <person name="Kohler A."/>
            <person name="Kuo A."/>
            <person name="Nagy L.G."/>
            <person name="Floudas D."/>
            <person name="Copeland A."/>
            <person name="Barry K.W."/>
            <person name="Cichocki N."/>
            <person name="Veneault-Fourrey C."/>
            <person name="LaButti K."/>
            <person name="Lindquist E.A."/>
            <person name="Lipzen A."/>
            <person name="Lundell T."/>
            <person name="Morin E."/>
            <person name="Murat C."/>
            <person name="Riley R."/>
            <person name="Ohm R."/>
            <person name="Sun H."/>
            <person name="Tunlid A."/>
            <person name="Henrissat B."/>
            <person name="Grigoriev I.V."/>
            <person name="Hibbett D.S."/>
            <person name="Martin F."/>
        </authorList>
    </citation>
    <scope>NUCLEOTIDE SEQUENCE [LARGE SCALE GENOMIC DNA]</scope>
    <source>
        <strain evidence="3 4">SS14</strain>
    </source>
</reference>
<accession>A0A0C9UA81</accession>
<name>A0A0C9UA81_SPHS4</name>
<protein>
    <submittedName>
        <fullName evidence="3">Unplaced genomic scaffold SPHSTscaffold_1200, whole genome shotgun sequence</fullName>
    </submittedName>
</protein>
<feature type="domain" description="Retrovirus-related Pol polyprotein from transposon TNT 1-94-like beta-barrel" evidence="2">
    <location>
        <begin position="1"/>
        <end position="72"/>
    </location>
</feature>
<feature type="region of interest" description="Disordered" evidence="1">
    <location>
        <begin position="168"/>
        <end position="237"/>
    </location>
</feature>
<evidence type="ECO:0000256" key="1">
    <source>
        <dbReference type="SAM" id="MobiDB-lite"/>
    </source>
</evidence>
<evidence type="ECO:0000259" key="2">
    <source>
        <dbReference type="Pfam" id="PF22936"/>
    </source>
</evidence>
<dbReference type="Pfam" id="PF22936">
    <property type="entry name" value="Pol_BBD"/>
    <property type="match status" value="1"/>
</dbReference>
<feature type="compositionally biased region" description="Basic and acidic residues" evidence="1">
    <location>
        <begin position="187"/>
        <end position="196"/>
    </location>
</feature>
<dbReference type="InterPro" id="IPR054722">
    <property type="entry name" value="PolX-like_BBD"/>
</dbReference>
<dbReference type="Proteomes" id="UP000054279">
    <property type="component" value="Unassembled WGS sequence"/>
</dbReference>
<feature type="compositionally biased region" description="Polar residues" evidence="1">
    <location>
        <begin position="211"/>
        <end position="220"/>
    </location>
</feature>
<proteinExistence type="predicted"/>
<dbReference type="AlphaFoldDB" id="A0A0C9UA81"/>
<feature type="compositionally biased region" description="Basic and acidic residues" evidence="1">
    <location>
        <begin position="227"/>
        <end position="237"/>
    </location>
</feature>
<organism evidence="3 4">
    <name type="scientific">Sphaerobolus stellatus (strain SS14)</name>
    <dbReference type="NCBI Taxonomy" id="990650"/>
    <lineage>
        <taxon>Eukaryota</taxon>
        <taxon>Fungi</taxon>
        <taxon>Dikarya</taxon>
        <taxon>Basidiomycota</taxon>
        <taxon>Agaricomycotina</taxon>
        <taxon>Agaricomycetes</taxon>
        <taxon>Phallomycetidae</taxon>
        <taxon>Geastrales</taxon>
        <taxon>Sphaerobolaceae</taxon>
        <taxon>Sphaerobolus</taxon>
    </lineage>
</organism>
<feature type="compositionally biased region" description="Low complexity" evidence="1">
    <location>
        <begin position="168"/>
        <end position="182"/>
    </location>
</feature>
<dbReference type="OrthoDB" id="3246330at2759"/>